<evidence type="ECO:0000256" key="1">
    <source>
        <dbReference type="SAM" id="MobiDB-lite"/>
    </source>
</evidence>
<sequence>MPSLREMRENLKLPTPTSCTTQPQQPALHTLPAAQQMLLNYSYPGNFRELETSSNAPSPCASDIQCKSTTCKSKMCTTNPSGRKPPSRCRYLAV</sequence>
<reference evidence="3" key="1">
    <citation type="submission" date="2018-06" db="EMBL/GenBank/DDBJ databases">
        <authorList>
            <consortium name="Pathogen Informatics"/>
            <person name="Doyle S."/>
        </authorList>
    </citation>
    <scope>NUCLEOTIDE SEQUENCE [LARGE SCALE GENOMIC DNA]</scope>
    <source>
        <strain evidence="3">NCTC11421</strain>
    </source>
</reference>
<name>A0A378VUT5_NEIGO</name>
<evidence type="ECO:0000313" key="3">
    <source>
        <dbReference type="EMBL" id="SUA20636.1"/>
    </source>
</evidence>
<organism evidence="3">
    <name type="scientific">Neisseria gonorrhoeae</name>
    <dbReference type="NCBI Taxonomy" id="485"/>
    <lineage>
        <taxon>Bacteria</taxon>
        <taxon>Pseudomonadati</taxon>
        <taxon>Pseudomonadota</taxon>
        <taxon>Betaproteobacteria</taxon>
        <taxon>Neisseriales</taxon>
        <taxon>Neisseriaceae</taxon>
        <taxon>Neisseria</taxon>
    </lineage>
</organism>
<feature type="compositionally biased region" description="Low complexity" evidence="1">
    <location>
        <begin position="14"/>
        <end position="24"/>
    </location>
</feature>
<evidence type="ECO:0000259" key="2">
    <source>
        <dbReference type="PROSITE" id="PS50045"/>
    </source>
</evidence>
<protein>
    <submittedName>
        <fullName evidence="3">Rsp</fullName>
    </submittedName>
</protein>
<dbReference type="GO" id="GO:0005524">
    <property type="term" value="F:ATP binding"/>
    <property type="evidence" value="ECO:0007669"/>
    <property type="project" value="InterPro"/>
</dbReference>
<feature type="region of interest" description="Disordered" evidence="1">
    <location>
        <begin position="1"/>
        <end position="24"/>
    </location>
</feature>
<dbReference type="EMBL" id="UGRI01000001">
    <property type="protein sequence ID" value="SUA20636.1"/>
    <property type="molecule type" value="Genomic_DNA"/>
</dbReference>
<dbReference type="InterPro" id="IPR002078">
    <property type="entry name" value="Sigma_54_int"/>
</dbReference>
<proteinExistence type="predicted"/>
<accession>A0A378VUT5</accession>
<dbReference type="PROSITE" id="PS50045">
    <property type="entry name" value="SIGMA54_INTERACT_4"/>
    <property type="match status" value="1"/>
</dbReference>
<dbReference type="AlphaFoldDB" id="A0A378VUT5"/>
<dbReference type="GO" id="GO:0006355">
    <property type="term" value="P:regulation of DNA-templated transcription"/>
    <property type="evidence" value="ECO:0007669"/>
    <property type="project" value="InterPro"/>
</dbReference>
<dbReference type="Gene3D" id="1.10.8.60">
    <property type="match status" value="1"/>
</dbReference>
<feature type="domain" description="Sigma-54 factor interaction" evidence="2">
    <location>
        <begin position="1"/>
        <end position="52"/>
    </location>
</feature>
<feature type="compositionally biased region" description="Basic and acidic residues" evidence="1">
    <location>
        <begin position="1"/>
        <end position="11"/>
    </location>
</feature>
<gene>
    <name evidence="3" type="ORF">NCTC11421_00729</name>
</gene>